<feature type="domain" description="Tc1-like transposase DDE" evidence="1">
    <location>
        <begin position="7"/>
        <end position="136"/>
    </location>
</feature>
<comment type="caution">
    <text evidence="2">The sequence shown here is derived from an EMBL/GenBank/DDBJ whole genome shotgun (WGS) entry which is preliminary data.</text>
</comment>
<dbReference type="InterPro" id="IPR012337">
    <property type="entry name" value="RNaseH-like_sf"/>
</dbReference>
<dbReference type="GO" id="GO:0003676">
    <property type="term" value="F:nucleic acid binding"/>
    <property type="evidence" value="ECO:0007669"/>
    <property type="project" value="InterPro"/>
</dbReference>
<keyword evidence="3" id="KW-1185">Reference proteome</keyword>
<evidence type="ECO:0000259" key="1">
    <source>
        <dbReference type="Pfam" id="PF13358"/>
    </source>
</evidence>
<reference evidence="2 3" key="1">
    <citation type="submission" date="2016-11" db="EMBL/GenBank/DDBJ databases">
        <title>Description of two novel members of the family Erysipelotrichaceae: Ileibacterium lipovorans gen. nov., sp. nov. and Dubosiella newyorkensis, gen. nov., sp. nov.</title>
        <authorList>
            <person name="Cox L.M."/>
            <person name="Sohn J."/>
            <person name="Tyrrell K.L."/>
            <person name="Citron D.M."/>
            <person name="Lawson P.A."/>
            <person name="Patel N.B."/>
            <person name="Iizumi T."/>
            <person name="Perez-Perez G.I."/>
            <person name="Goldstein E.J."/>
            <person name="Blaser M.J."/>
        </authorList>
    </citation>
    <scope>NUCLEOTIDE SEQUENCE [LARGE SCALE GENOMIC DNA]</scope>
    <source>
        <strain evidence="2 3">NYU-BL-A4</strain>
    </source>
</reference>
<dbReference type="NCBIfam" id="NF033545">
    <property type="entry name" value="transpos_IS630"/>
    <property type="match status" value="1"/>
</dbReference>
<dbReference type="Gene3D" id="3.30.420.10">
    <property type="entry name" value="Ribonuclease H-like superfamily/Ribonuclease H"/>
    <property type="match status" value="1"/>
</dbReference>
<dbReference type="Proteomes" id="UP000186705">
    <property type="component" value="Unassembled WGS sequence"/>
</dbReference>
<protein>
    <submittedName>
        <fullName evidence="2">IS630 family transposase</fullName>
    </submittedName>
</protein>
<sequence length="162" mass="19247">MIRDYQAIMKNWFLVGHQRLIPTYGKHEGAKLIGTLDYVTGEIHLIERQKYDAQVFLEFLEQILELYPTGKIILVLDNARIHHAKLLKPFLEEHEGQLELMFLPPYSPNLNMIEGLWKWLKNSVINNVFIHTKQEISARVKEFEKWVNQRPYQVIDRLCLAY</sequence>
<dbReference type="SUPFAM" id="SSF53098">
    <property type="entry name" value="Ribonuclease H-like"/>
    <property type="match status" value="1"/>
</dbReference>
<dbReference type="InterPro" id="IPR038717">
    <property type="entry name" value="Tc1-like_DDE_dom"/>
</dbReference>
<dbReference type="InterPro" id="IPR036397">
    <property type="entry name" value="RNaseH_sf"/>
</dbReference>
<organism evidence="2 3">
    <name type="scientific">Dubosiella newyorkensis</name>
    <dbReference type="NCBI Taxonomy" id="1862672"/>
    <lineage>
        <taxon>Bacteria</taxon>
        <taxon>Bacillati</taxon>
        <taxon>Bacillota</taxon>
        <taxon>Erysipelotrichia</taxon>
        <taxon>Erysipelotrichales</taxon>
        <taxon>Erysipelotrichaceae</taxon>
        <taxon>Dubosiella</taxon>
    </lineage>
</organism>
<name>A0A1U7NJZ1_9FIRM</name>
<dbReference type="STRING" id="1862672.BO225_10970"/>
<gene>
    <name evidence="2" type="ORF">BO225_10970</name>
</gene>
<proteinExistence type="predicted"/>
<dbReference type="AlphaFoldDB" id="A0A1U7NJZ1"/>
<accession>A0A1U7NJZ1</accession>
<dbReference type="InterPro" id="IPR047655">
    <property type="entry name" value="Transpos_IS630-like"/>
</dbReference>
<dbReference type="EMBL" id="MPKA01000121">
    <property type="protein sequence ID" value="OLU44179.1"/>
    <property type="molecule type" value="Genomic_DNA"/>
</dbReference>
<dbReference type="Pfam" id="PF13358">
    <property type="entry name" value="DDE_3"/>
    <property type="match status" value="1"/>
</dbReference>
<dbReference type="RefSeq" id="WP_371890884.1">
    <property type="nucleotide sequence ID" value="NZ_JBGNFS010000012.1"/>
</dbReference>
<evidence type="ECO:0000313" key="3">
    <source>
        <dbReference type="Proteomes" id="UP000186705"/>
    </source>
</evidence>
<dbReference type="PANTHER" id="PTHR46564:SF1">
    <property type="entry name" value="TRANSPOSASE"/>
    <property type="match status" value="1"/>
</dbReference>
<evidence type="ECO:0000313" key="2">
    <source>
        <dbReference type="EMBL" id="OLU44179.1"/>
    </source>
</evidence>
<dbReference type="PANTHER" id="PTHR46564">
    <property type="entry name" value="TRANSPOSASE"/>
    <property type="match status" value="1"/>
</dbReference>